<dbReference type="PANTHER" id="PTHR13219">
    <property type="entry name" value="TRANSMEMBRANE PROTEIN 94"/>
    <property type="match status" value="1"/>
</dbReference>
<sequence length="531" mass="57415">QQGGPGQGPVLEAAQRAQTEGTCRHTFGCAVQQRHLGGQYFVQGSADVLVLDRKRLLNFYSRHSYSSYCDAFAYTPVLNKMSAGRRQRRSMRRIAASGQVFLGNGGLQFQANSDVVRLIDQLELGCIRFVYFSEENELRSRGFAETSGTRIRLELSHLAEERLVRRGSRATVTADREPPVGSAPPALINTDTSRVTFKGELGRAGVHRGNTWWATAAAPIPAAAQNRIPMMMSNAVGRPRVRSACPAVTTRQSEAGQHRLWPARRTPPGGVSDASCCNVRSEQSPRLPRGASPRSGRTCRRWTTLPLAGVAVLPTAYIGAVSEMLLIMRQYGERSVLLYSALTAADLSQRAGRRQSGPRLEPSPAFVAAKLLSLPAGYAPTRLAIAGLIADCRLLNAALSFVLLPAAAFGTVAKSEDRLKGVESAGSEEGPAEEEGAHCALAAGDAALLATSLLLSDSTGNWSALLPIESAISYYQYYSLSMENVTPLPGSRPESIAALDLSMRSRWRPLPELGLHVWLPLILWLLALEAR</sequence>
<dbReference type="InterPro" id="IPR039720">
    <property type="entry name" value="TMEM94"/>
</dbReference>
<dbReference type="WBParaSite" id="maker-unitig_38635-snap-gene-0.1-mRNA-1">
    <property type="protein sequence ID" value="maker-unitig_38635-snap-gene-0.1-mRNA-1"/>
    <property type="gene ID" value="maker-unitig_38635-snap-gene-0.1"/>
</dbReference>
<organism evidence="2 3">
    <name type="scientific">Macrostomum lignano</name>
    <dbReference type="NCBI Taxonomy" id="282301"/>
    <lineage>
        <taxon>Eukaryota</taxon>
        <taxon>Metazoa</taxon>
        <taxon>Spiralia</taxon>
        <taxon>Lophotrochozoa</taxon>
        <taxon>Platyhelminthes</taxon>
        <taxon>Rhabditophora</taxon>
        <taxon>Macrostomorpha</taxon>
        <taxon>Macrostomida</taxon>
        <taxon>Macrostomidae</taxon>
        <taxon>Macrostomum</taxon>
    </lineage>
</organism>
<evidence type="ECO:0000313" key="2">
    <source>
        <dbReference type="Proteomes" id="UP000095280"/>
    </source>
</evidence>
<reference evidence="3" key="1">
    <citation type="submission" date="2016-11" db="UniProtKB">
        <authorList>
            <consortium name="WormBaseParasite"/>
        </authorList>
    </citation>
    <scope>IDENTIFICATION</scope>
</reference>
<evidence type="ECO:0000256" key="1">
    <source>
        <dbReference type="SAM" id="MobiDB-lite"/>
    </source>
</evidence>
<dbReference type="PANTHER" id="PTHR13219:SF6">
    <property type="entry name" value="TRANSMEMBRANE PROTEIN 94"/>
    <property type="match status" value="1"/>
</dbReference>
<feature type="region of interest" description="Disordered" evidence="1">
    <location>
        <begin position="251"/>
        <end position="295"/>
    </location>
</feature>
<accession>A0A1I8FKX8</accession>
<evidence type="ECO:0000313" key="3">
    <source>
        <dbReference type="WBParaSite" id="maker-unitig_38635-snap-gene-0.1-mRNA-1"/>
    </source>
</evidence>
<protein>
    <submittedName>
        <fullName evidence="3">Protein kinase domain-containing protein</fullName>
    </submittedName>
</protein>
<proteinExistence type="predicted"/>
<keyword evidence="2" id="KW-1185">Reference proteome</keyword>
<dbReference type="Proteomes" id="UP000095280">
    <property type="component" value="Unplaced"/>
</dbReference>
<feature type="region of interest" description="Disordered" evidence="1">
    <location>
        <begin position="169"/>
        <end position="188"/>
    </location>
</feature>
<name>A0A1I8FKX8_9PLAT</name>
<dbReference type="AlphaFoldDB" id="A0A1I8FKX8"/>